<dbReference type="EMBL" id="AP022642">
    <property type="protein sequence ID" value="BCA29306.1"/>
    <property type="molecule type" value="Genomic_DNA"/>
</dbReference>
<feature type="coiled-coil region" evidence="2">
    <location>
        <begin position="63"/>
        <end position="144"/>
    </location>
</feature>
<dbReference type="AlphaFoldDB" id="A0A1I0T1D9"/>
<dbReference type="EMBL" id="WTFN01000038">
    <property type="protein sequence ID" value="MWK57595.1"/>
    <property type="molecule type" value="Genomic_DNA"/>
</dbReference>
<dbReference type="PANTHER" id="PTHR31088">
    <property type="entry name" value="MEMBRANE-ASSOCIATED PROTEIN VIPP1, CHLOROPLASTIC"/>
    <property type="match status" value="1"/>
</dbReference>
<gene>
    <name evidence="5" type="ORF">GO594_16565</name>
    <name evidence="4" type="ORF">PtoMrB4_32830</name>
</gene>
<evidence type="ECO:0000256" key="3">
    <source>
        <dbReference type="SAM" id="MobiDB-lite"/>
    </source>
</evidence>
<dbReference type="Proteomes" id="UP000461288">
    <property type="component" value="Unassembled WGS sequence"/>
</dbReference>
<reference evidence="5 6" key="1">
    <citation type="submission" date="2019-12" db="EMBL/GenBank/DDBJ databases">
        <title>Draft genome sequence of Pseudomonas otitidis recovered from a chicken carcass.</title>
        <authorList>
            <person name="Vieira T.R."/>
            <person name="Oliviera E.F.C."/>
            <person name="Silva N.M.V."/>
            <person name="Sambrano G.E."/>
            <person name="Cibulski S.P."/>
            <person name="Cardoso M.R.I."/>
        </authorList>
    </citation>
    <scope>NUCLEOTIDE SEQUENCE [LARGE SCALE GENOMIC DNA]</scope>
    <source>
        <strain evidence="5 6">25_K</strain>
    </source>
</reference>
<keyword evidence="2" id="KW-0175">Coiled coil</keyword>
<accession>A0A1I0T1D9</accession>
<dbReference type="KEGG" id="poj:PtoMrB4_32830"/>
<dbReference type="PANTHER" id="PTHR31088:SF9">
    <property type="entry name" value="PHAGE SHOCK PROTEIN A"/>
    <property type="match status" value="1"/>
</dbReference>
<organism evidence="5 6">
    <name type="scientific">Metapseudomonas otitidis</name>
    <dbReference type="NCBI Taxonomy" id="319939"/>
    <lineage>
        <taxon>Bacteria</taxon>
        <taxon>Pseudomonadati</taxon>
        <taxon>Pseudomonadota</taxon>
        <taxon>Gammaproteobacteria</taxon>
        <taxon>Pseudomonadales</taxon>
        <taxon>Pseudomonadaceae</taxon>
        <taxon>Metapseudomonas</taxon>
    </lineage>
</organism>
<sequence length="234" mass="25212">MSIWKKIITAVRGGASEVGEAIVDANAIRILEQEMRDADKAVLQARNGLVDIKAKQKLSQQRLESLGNDIANWESKATAALNKGEEGLALECANKIAELEAQRDQEKNQAEQFGKQADMLHAQVNKAEGQLKSLKQQIEMAKAREVVQRARVATAEATGGANGKVESALDSLNRLRQRQDEQDARLAAAEEMQTAANGGDLERRLQEAGIGAQSGSAADVLARLKAKQSSDSAQ</sequence>
<evidence type="ECO:0000256" key="2">
    <source>
        <dbReference type="SAM" id="Coils"/>
    </source>
</evidence>
<feature type="region of interest" description="Disordered" evidence="3">
    <location>
        <begin position="195"/>
        <end position="216"/>
    </location>
</feature>
<dbReference type="STRING" id="319939.SAMN05216263_102322"/>
<dbReference type="InterPro" id="IPR007157">
    <property type="entry name" value="PspA_VIPP1"/>
</dbReference>
<evidence type="ECO:0000256" key="1">
    <source>
        <dbReference type="ARBA" id="ARBA00043985"/>
    </source>
</evidence>
<dbReference type="RefSeq" id="WP_044399865.1">
    <property type="nucleotide sequence ID" value="NZ_AP022642.1"/>
</dbReference>
<reference evidence="4 7" key="2">
    <citation type="journal article" date="2020" name="Microbiol. Resour. Announc.">
        <title>Complete genome sequence of Pseudomonas otitidis strain MrB4, isolated from Lake Biwa in Japan.</title>
        <authorList>
            <person name="Miyazaki K."/>
            <person name="Hase E."/>
            <person name="Maruya T."/>
        </authorList>
    </citation>
    <scope>NUCLEOTIDE SEQUENCE [LARGE SCALE GENOMIC DNA]</scope>
    <source>
        <strain evidence="4 7">MrB4</strain>
    </source>
</reference>
<evidence type="ECO:0000313" key="6">
    <source>
        <dbReference type="Proteomes" id="UP000461288"/>
    </source>
</evidence>
<protein>
    <submittedName>
        <fullName evidence="4">Phage shock protein A</fullName>
    </submittedName>
    <submittedName>
        <fullName evidence="5">PspA/IM30 family protein</fullName>
    </submittedName>
</protein>
<name>A0A1I0T1D9_9GAMM</name>
<evidence type="ECO:0000313" key="5">
    <source>
        <dbReference type="EMBL" id="MWK57595.1"/>
    </source>
</evidence>
<evidence type="ECO:0000313" key="7">
    <source>
        <dbReference type="Proteomes" id="UP000501237"/>
    </source>
</evidence>
<dbReference type="GeneID" id="57398501"/>
<comment type="similarity">
    <text evidence="1">Belongs to the PspA/Vipp/IM30 family.</text>
</comment>
<dbReference type="Pfam" id="PF04012">
    <property type="entry name" value="PspA_IM30"/>
    <property type="match status" value="1"/>
</dbReference>
<proteinExistence type="inferred from homology"/>
<evidence type="ECO:0000313" key="4">
    <source>
        <dbReference type="EMBL" id="BCA29306.1"/>
    </source>
</evidence>
<dbReference type="Proteomes" id="UP000501237">
    <property type="component" value="Chromosome"/>
</dbReference>